<comment type="caution">
    <text evidence="2">The sequence shown here is derived from an EMBL/GenBank/DDBJ whole genome shotgun (WGS) entry which is preliminary data.</text>
</comment>
<evidence type="ECO:0000313" key="3">
    <source>
        <dbReference type="Proteomes" id="UP001234178"/>
    </source>
</evidence>
<dbReference type="EMBL" id="JAOYFB010000005">
    <property type="protein sequence ID" value="KAK4015121.1"/>
    <property type="molecule type" value="Genomic_DNA"/>
</dbReference>
<organism evidence="2 3">
    <name type="scientific">Daphnia magna</name>
    <dbReference type="NCBI Taxonomy" id="35525"/>
    <lineage>
        <taxon>Eukaryota</taxon>
        <taxon>Metazoa</taxon>
        <taxon>Ecdysozoa</taxon>
        <taxon>Arthropoda</taxon>
        <taxon>Crustacea</taxon>
        <taxon>Branchiopoda</taxon>
        <taxon>Diplostraca</taxon>
        <taxon>Cladocera</taxon>
        <taxon>Anomopoda</taxon>
        <taxon>Daphniidae</taxon>
        <taxon>Daphnia</taxon>
    </lineage>
</organism>
<evidence type="ECO:0000313" key="2">
    <source>
        <dbReference type="EMBL" id="KAK4015121.1"/>
    </source>
</evidence>
<gene>
    <name evidence="2" type="ORF">OUZ56_030111</name>
</gene>
<keyword evidence="3" id="KW-1185">Reference proteome</keyword>
<sequence>MRGLLLFFWRAANNSSRDVQFIDYRMKQNRRMAMIIRSNPRGPKSIRPSYARAPVRPLPPRSSSCFPIRRHMPRASA</sequence>
<reference evidence="2 3" key="1">
    <citation type="journal article" date="2023" name="Nucleic Acids Res.">
        <title>The hologenome of Daphnia magna reveals possible DNA methylation and microbiome-mediated evolution of the host genome.</title>
        <authorList>
            <person name="Chaturvedi A."/>
            <person name="Li X."/>
            <person name="Dhandapani V."/>
            <person name="Marshall H."/>
            <person name="Kissane S."/>
            <person name="Cuenca-Cambronero M."/>
            <person name="Asole G."/>
            <person name="Calvet F."/>
            <person name="Ruiz-Romero M."/>
            <person name="Marangio P."/>
            <person name="Guigo R."/>
            <person name="Rago D."/>
            <person name="Mirbahai L."/>
            <person name="Eastwood N."/>
            <person name="Colbourne J.K."/>
            <person name="Zhou J."/>
            <person name="Mallon E."/>
            <person name="Orsini L."/>
        </authorList>
    </citation>
    <scope>NUCLEOTIDE SEQUENCE [LARGE SCALE GENOMIC DNA]</scope>
    <source>
        <strain evidence="2">LRV0_1</strain>
    </source>
</reference>
<name>A0ABQ9ZQC0_9CRUS</name>
<accession>A0ABQ9ZQC0</accession>
<dbReference type="Proteomes" id="UP001234178">
    <property type="component" value="Unassembled WGS sequence"/>
</dbReference>
<protein>
    <submittedName>
        <fullName evidence="2">Uncharacterized protein</fullName>
    </submittedName>
</protein>
<feature type="compositionally biased region" description="Basic residues" evidence="1">
    <location>
        <begin position="68"/>
        <end position="77"/>
    </location>
</feature>
<evidence type="ECO:0000256" key="1">
    <source>
        <dbReference type="SAM" id="MobiDB-lite"/>
    </source>
</evidence>
<feature type="region of interest" description="Disordered" evidence="1">
    <location>
        <begin position="38"/>
        <end position="77"/>
    </location>
</feature>
<proteinExistence type="predicted"/>